<evidence type="ECO:0000256" key="8">
    <source>
        <dbReference type="ARBA" id="ARBA00047848"/>
    </source>
</evidence>
<keyword evidence="4 10" id="KW-0028">Amino-acid biosynthesis</keyword>
<dbReference type="PIRSF" id="PIRSF001500">
    <property type="entry name" value="Chor_mut_pdt_Ppr"/>
    <property type="match status" value="1"/>
</dbReference>
<accession>A0A1Y2MU73</accession>
<dbReference type="OrthoDB" id="9802281at2"/>
<dbReference type="InterPro" id="IPR002912">
    <property type="entry name" value="ACT_dom"/>
</dbReference>
<dbReference type="CDD" id="cd04905">
    <property type="entry name" value="ACT_CM-PDT"/>
    <property type="match status" value="1"/>
</dbReference>
<evidence type="ECO:0000256" key="3">
    <source>
        <dbReference type="ARBA" id="ARBA00021872"/>
    </source>
</evidence>
<dbReference type="STRING" id="2074.BG845_03967"/>
<reference evidence="14 15" key="1">
    <citation type="submission" date="2016-09" db="EMBL/GenBank/DDBJ databases">
        <title>Pseudonocardia autotrophica DSM535, a candidate organism with high potential of specific P450 cytochromes.</title>
        <authorList>
            <person name="Grumaz C."/>
            <person name="Vainshtein Y."/>
            <person name="Kirstahler P."/>
            <person name="Sohn K."/>
        </authorList>
    </citation>
    <scope>NUCLEOTIDE SEQUENCE [LARGE SCALE GENOMIC DNA]</scope>
    <source>
        <strain evidence="14 15">DSM 535</strain>
    </source>
</reference>
<protein>
    <recommendedName>
        <fullName evidence="3 10">Prephenate dehydratase</fullName>
        <shortName evidence="10">PDT</shortName>
        <ecNumber evidence="2 10">4.2.1.51</ecNumber>
    </recommendedName>
</protein>
<dbReference type="SUPFAM" id="SSF53850">
    <property type="entry name" value="Periplasmic binding protein-like II"/>
    <property type="match status" value="1"/>
</dbReference>
<keyword evidence="5 10" id="KW-0057">Aromatic amino acid biosynthesis</keyword>
<evidence type="ECO:0000256" key="5">
    <source>
        <dbReference type="ARBA" id="ARBA00023141"/>
    </source>
</evidence>
<evidence type="ECO:0000256" key="11">
    <source>
        <dbReference type="SAM" id="MobiDB-lite"/>
    </source>
</evidence>
<dbReference type="NCBIfam" id="NF008865">
    <property type="entry name" value="PRK11898.1"/>
    <property type="match status" value="1"/>
</dbReference>
<feature type="domain" description="ACT" evidence="13">
    <location>
        <begin position="202"/>
        <end position="280"/>
    </location>
</feature>
<keyword evidence="15" id="KW-1185">Reference proteome</keyword>
<dbReference type="Gene3D" id="3.30.70.260">
    <property type="match status" value="1"/>
</dbReference>
<dbReference type="Proteomes" id="UP000194360">
    <property type="component" value="Unassembled WGS sequence"/>
</dbReference>
<evidence type="ECO:0000256" key="1">
    <source>
        <dbReference type="ARBA" id="ARBA00004741"/>
    </source>
</evidence>
<evidence type="ECO:0000259" key="13">
    <source>
        <dbReference type="PROSITE" id="PS51671"/>
    </source>
</evidence>
<dbReference type="InterPro" id="IPR018528">
    <property type="entry name" value="Preph_deHydtase_CS"/>
</dbReference>
<dbReference type="GO" id="GO:0004664">
    <property type="term" value="F:prephenate dehydratase activity"/>
    <property type="evidence" value="ECO:0007669"/>
    <property type="project" value="UniProtKB-UniRule"/>
</dbReference>
<dbReference type="InterPro" id="IPR008242">
    <property type="entry name" value="Chor_mutase/pphenate_deHydtase"/>
</dbReference>
<dbReference type="GO" id="GO:0009094">
    <property type="term" value="P:L-phenylalanine biosynthetic process"/>
    <property type="evidence" value="ECO:0007669"/>
    <property type="project" value="UniProtKB-UniPathway"/>
</dbReference>
<dbReference type="PANTHER" id="PTHR21022">
    <property type="entry name" value="PREPHENATE DEHYDRATASE P PROTEIN"/>
    <property type="match status" value="1"/>
</dbReference>
<dbReference type="PANTHER" id="PTHR21022:SF19">
    <property type="entry name" value="PREPHENATE DEHYDRATASE-RELATED"/>
    <property type="match status" value="1"/>
</dbReference>
<feature type="site" description="Essential for prephenate dehydratase activity" evidence="9">
    <location>
        <position position="181"/>
    </location>
</feature>
<dbReference type="RefSeq" id="WP_085914156.1">
    <property type="nucleotide sequence ID" value="NZ_AP018920.1"/>
</dbReference>
<feature type="region of interest" description="Disordered" evidence="11">
    <location>
        <begin position="280"/>
        <end position="304"/>
    </location>
</feature>
<dbReference type="SUPFAM" id="SSF55021">
    <property type="entry name" value="ACT-like"/>
    <property type="match status" value="1"/>
</dbReference>
<evidence type="ECO:0000256" key="9">
    <source>
        <dbReference type="PIRSR" id="PIRSR001500-2"/>
    </source>
</evidence>
<dbReference type="UniPathway" id="UPA00121">
    <property type="reaction ID" value="UER00345"/>
</dbReference>
<comment type="pathway">
    <text evidence="1 10">Amino-acid biosynthesis; L-phenylalanine biosynthesis; phenylpyruvate from prephenate: step 1/1.</text>
</comment>
<dbReference type="EMBL" id="MIGB01000021">
    <property type="protein sequence ID" value="OSY38764.1"/>
    <property type="molecule type" value="Genomic_DNA"/>
</dbReference>
<gene>
    <name evidence="10 14" type="primary">pheA</name>
    <name evidence="14" type="ORF">BG845_03967</name>
</gene>
<evidence type="ECO:0000256" key="6">
    <source>
        <dbReference type="ARBA" id="ARBA00023222"/>
    </source>
</evidence>
<evidence type="ECO:0000256" key="2">
    <source>
        <dbReference type="ARBA" id="ARBA00013147"/>
    </source>
</evidence>
<feature type="domain" description="Prephenate dehydratase" evidence="12">
    <location>
        <begin position="6"/>
        <end position="188"/>
    </location>
</feature>
<dbReference type="PROSITE" id="PS00858">
    <property type="entry name" value="PREPHENATE_DEHYDR_2"/>
    <property type="match status" value="1"/>
</dbReference>
<dbReference type="PROSITE" id="PS51171">
    <property type="entry name" value="PREPHENATE_DEHYDR_3"/>
    <property type="match status" value="1"/>
</dbReference>
<evidence type="ECO:0000256" key="7">
    <source>
        <dbReference type="ARBA" id="ARBA00023239"/>
    </source>
</evidence>
<sequence length="322" mass="33684">MSSPPRIGFLGPHATFTEQALRTLPESRDAELVPLPGAPAVLAAVRDGSVDAGCVPIENTVEGAVPPVLDGLVADPPLVVTREARIAVRFCLLGRPGAESAGDLTAIRTVASHGHGIAQTRGWLAEHLPGAEVRVSSSTAEAAAQVARGEVDAAVAAPLAASRHGLAVLADDIADNPGAVTRFVLLTRPALPPEPTGWDRTMIAATTTNRPGTLLGLLTELTVRGIDLTRIESRPVKDRHAEYWFHLDCSGHVADPAMGEALAALYRRCDRLIYLGSFPRSDARPEQPGGVGGPVSPPDTAGADDYAASQRWLSTIREGAGR</sequence>
<dbReference type="PROSITE" id="PS51671">
    <property type="entry name" value="ACT"/>
    <property type="match status" value="1"/>
</dbReference>
<name>A0A1Y2MU73_PSEAH</name>
<dbReference type="CDD" id="cd13632">
    <property type="entry name" value="PBP2_Aa-PDT_like"/>
    <property type="match status" value="1"/>
</dbReference>
<organism evidence="14 15">
    <name type="scientific">Pseudonocardia autotrophica</name>
    <name type="common">Amycolata autotrophica</name>
    <name type="synonym">Nocardia autotrophica</name>
    <dbReference type="NCBI Taxonomy" id="2074"/>
    <lineage>
        <taxon>Bacteria</taxon>
        <taxon>Bacillati</taxon>
        <taxon>Actinomycetota</taxon>
        <taxon>Actinomycetes</taxon>
        <taxon>Pseudonocardiales</taxon>
        <taxon>Pseudonocardiaceae</taxon>
        <taxon>Pseudonocardia</taxon>
    </lineage>
</organism>
<evidence type="ECO:0000313" key="15">
    <source>
        <dbReference type="Proteomes" id="UP000194360"/>
    </source>
</evidence>
<dbReference type="Pfam" id="PF00800">
    <property type="entry name" value="PDT"/>
    <property type="match status" value="1"/>
</dbReference>
<comment type="catalytic activity">
    <reaction evidence="8 10">
        <text>prephenate + H(+) = 3-phenylpyruvate + CO2 + H2O</text>
        <dbReference type="Rhea" id="RHEA:21648"/>
        <dbReference type="ChEBI" id="CHEBI:15377"/>
        <dbReference type="ChEBI" id="CHEBI:15378"/>
        <dbReference type="ChEBI" id="CHEBI:16526"/>
        <dbReference type="ChEBI" id="CHEBI:18005"/>
        <dbReference type="ChEBI" id="CHEBI:29934"/>
        <dbReference type="EC" id="4.2.1.51"/>
    </reaction>
</comment>
<evidence type="ECO:0000313" key="14">
    <source>
        <dbReference type="EMBL" id="OSY38764.1"/>
    </source>
</evidence>
<keyword evidence="7 10" id="KW-0456">Lyase</keyword>
<evidence type="ECO:0000259" key="12">
    <source>
        <dbReference type="PROSITE" id="PS51171"/>
    </source>
</evidence>
<dbReference type="InterPro" id="IPR001086">
    <property type="entry name" value="Preph_deHydtase"/>
</dbReference>
<dbReference type="EC" id="4.2.1.51" evidence="2 10"/>
<proteinExistence type="predicted"/>
<dbReference type="AlphaFoldDB" id="A0A1Y2MU73"/>
<evidence type="ECO:0000256" key="10">
    <source>
        <dbReference type="RuleBase" id="RU361254"/>
    </source>
</evidence>
<keyword evidence="6 10" id="KW-0584">Phenylalanine biosynthesis</keyword>
<dbReference type="Gene3D" id="3.40.190.10">
    <property type="entry name" value="Periplasmic binding protein-like II"/>
    <property type="match status" value="2"/>
</dbReference>
<evidence type="ECO:0000256" key="4">
    <source>
        <dbReference type="ARBA" id="ARBA00022605"/>
    </source>
</evidence>
<comment type="caution">
    <text evidence="14">The sequence shown here is derived from an EMBL/GenBank/DDBJ whole genome shotgun (WGS) entry which is preliminary data.</text>
</comment>
<dbReference type="GO" id="GO:0005737">
    <property type="term" value="C:cytoplasm"/>
    <property type="evidence" value="ECO:0007669"/>
    <property type="project" value="TreeGrafter"/>
</dbReference>
<dbReference type="InterPro" id="IPR045865">
    <property type="entry name" value="ACT-like_dom_sf"/>
</dbReference>